<proteinExistence type="inferred from homology"/>
<dbReference type="OrthoDB" id="758082at2759"/>
<dbReference type="EMBL" id="JABCRI010000011">
    <property type="protein sequence ID" value="KAF8398503.1"/>
    <property type="molecule type" value="Genomic_DNA"/>
</dbReference>
<feature type="compositionally biased region" description="Low complexity" evidence="2">
    <location>
        <begin position="113"/>
        <end position="123"/>
    </location>
</feature>
<evidence type="ECO:0000256" key="1">
    <source>
        <dbReference type="ARBA" id="ARBA00010975"/>
    </source>
</evidence>
<dbReference type="Pfam" id="PF03760">
    <property type="entry name" value="LEA_1"/>
    <property type="match status" value="1"/>
</dbReference>
<dbReference type="PANTHER" id="PTHR33493:SF2">
    <property type="entry name" value="LATE EMBRYOGENESIS ABUNDANT PROTEIN 46"/>
    <property type="match status" value="1"/>
</dbReference>
<dbReference type="InterPro" id="IPR005513">
    <property type="entry name" value="LEA_1"/>
</dbReference>
<dbReference type="GO" id="GO:0009793">
    <property type="term" value="P:embryo development ending in seed dormancy"/>
    <property type="evidence" value="ECO:0007669"/>
    <property type="project" value="InterPro"/>
</dbReference>
<protein>
    <submittedName>
        <fullName evidence="3">Uncharacterized protein</fullName>
    </submittedName>
</protein>
<name>A0A835DCM0_TETSI</name>
<gene>
    <name evidence="3" type="ORF">HHK36_017432</name>
</gene>
<dbReference type="PANTHER" id="PTHR33493">
    <property type="entry name" value="LATE EMBRYOGENESIS ABUNDANT PROTEIN 6-RELATED"/>
    <property type="match status" value="1"/>
</dbReference>
<sequence>MQTGKNAAASVKETASNIAASAKSGMDKTKATVQEKVERVTAHNPMEKDMATQHKQEKMNQAEMNKQEAREHNAAAKHTNAAGGTTGHSVGLHHTPAIPGQVTGGGIGSHPIGTATATSGTTAPNTHLGGGNNTGYGTGGGYSRSGR</sequence>
<keyword evidence="4" id="KW-1185">Reference proteome</keyword>
<evidence type="ECO:0000256" key="2">
    <source>
        <dbReference type="SAM" id="MobiDB-lite"/>
    </source>
</evidence>
<feature type="compositionally biased region" description="Basic and acidic residues" evidence="2">
    <location>
        <begin position="25"/>
        <end position="74"/>
    </location>
</feature>
<dbReference type="OMA" id="EAHYTAG"/>
<reference evidence="3 4" key="1">
    <citation type="submission" date="2020-04" db="EMBL/GenBank/DDBJ databases">
        <title>Plant Genome Project.</title>
        <authorList>
            <person name="Zhang R.-G."/>
        </authorList>
    </citation>
    <scope>NUCLEOTIDE SEQUENCE [LARGE SCALE GENOMIC DNA]</scope>
    <source>
        <strain evidence="3">YNK0</strain>
        <tissue evidence="3">Leaf</tissue>
    </source>
</reference>
<accession>A0A835DCM0</accession>
<evidence type="ECO:0000313" key="4">
    <source>
        <dbReference type="Proteomes" id="UP000655225"/>
    </source>
</evidence>
<comment type="caution">
    <text evidence="3">The sequence shown here is derived from an EMBL/GenBank/DDBJ whole genome shotgun (WGS) entry which is preliminary data.</text>
</comment>
<organism evidence="3 4">
    <name type="scientific">Tetracentron sinense</name>
    <name type="common">Spur-leaf</name>
    <dbReference type="NCBI Taxonomy" id="13715"/>
    <lineage>
        <taxon>Eukaryota</taxon>
        <taxon>Viridiplantae</taxon>
        <taxon>Streptophyta</taxon>
        <taxon>Embryophyta</taxon>
        <taxon>Tracheophyta</taxon>
        <taxon>Spermatophyta</taxon>
        <taxon>Magnoliopsida</taxon>
        <taxon>Trochodendrales</taxon>
        <taxon>Trochodendraceae</taxon>
        <taxon>Tetracentron</taxon>
    </lineage>
</organism>
<dbReference type="Proteomes" id="UP000655225">
    <property type="component" value="Unassembled WGS sequence"/>
</dbReference>
<dbReference type="AlphaFoldDB" id="A0A835DCM0"/>
<feature type="compositionally biased region" description="Gly residues" evidence="2">
    <location>
        <begin position="128"/>
        <end position="147"/>
    </location>
</feature>
<comment type="similarity">
    <text evidence="1">Belongs to the LEA type 1 family.</text>
</comment>
<evidence type="ECO:0000313" key="3">
    <source>
        <dbReference type="EMBL" id="KAF8398503.1"/>
    </source>
</evidence>
<feature type="region of interest" description="Disordered" evidence="2">
    <location>
        <begin position="1"/>
        <end position="147"/>
    </location>
</feature>